<evidence type="ECO:0000256" key="1">
    <source>
        <dbReference type="ARBA" id="ARBA00022723"/>
    </source>
</evidence>
<feature type="compositionally biased region" description="Low complexity" evidence="4">
    <location>
        <begin position="583"/>
        <end position="598"/>
    </location>
</feature>
<gene>
    <name evidence="6" type="ORF">D9Q98_010168</name>
</gene>
<dbReference type="InterPro" id="IPR036893">
    <property type="entry name" value="SBP_sf"/>
</dbReference>
<feature type="compositionally biased region" description="Low complexity" evidence="4">
    <location>
        <begin position="327"/>
        <end position="346"/>
    </location>
</feature>
<name>A0A9D4TN65_CHLVU</name>
<feature type="compositionally biased region" description="Low complexity" evidence="4">
    <location>
        <begin position="241"/>
        <end position="255"/>
    </location>
</feature>
<accession>A0A9D4TN65</accession>
<dbReference type="PANTHER" id="PTHR31251">
    <property type="entry name" value="SQUAMOSA PROMOTER-BINDING-LIKE PROTEIN 4"/>
    <property type="match status" value="1"/>
</dbReference>
<dbReference type="Gene3D" id="4.10.1100.10">
    <property type="entry name" value="Transcription factor, SBP-box domain"/>
    <property type="match status" value="1"/>
</dbReference>
<dbReference type="GO" id="GO:0005634">
    <property type="term" value="C:nucleus"/>
    <property type="evidence" value="ECO:0007669"/>
    <property type="project" value="InterPro"/>
</dbReference>
<sequence length="598" mass="59915">MFGGAAGPADEGPESQERPTSKAKRSRRTGLLPDKCQVQDCTGELELPYHKKYHVCGTCFRTESILIDGALRRFCQCGRFQLLADFEGVKRTCQHALEQHNARRRAQKARLLAAGSSASDEPGAYSAGGSGARGEAPSAAVAMAGSVSQAAPAAHTPAPLLPAPSAQDKLLGGAQQWVPASDTAQALGAASTQGAATAGPAAAGGTAGSAAVAAATAAQSPAPPLPTAGRLPLPLPTLNGAPAASHQQHQQPLQTSLAAGLRAAGQPGGLLDLLPTQGLQNLRTVLGSARSATDGGAGSSSDHDLAQLVASLSAQINERLGGRQSLPQLQQPLPLPHHQQQQQQQQDQGASAFRMATLALQRASAAVGLSNANALSNQLDPLLHWHEQQQPPQQQQLQLPSLSFTAAAGAVPLSAGGLPPFGLAASATLGFRPVPLPGGGMQGTAARLQATTPGEDPWKLSLPVTSLAMPAGLQAGPSVLPATATSPAPMPAASMQVELTAAAAYLRATAAVSAAHLTGLAVECSAADGTGGSPELGAAAVPAAAAGQALPPAVVPAQYSQQQIEKVLQQVLQAVLSAPTAAGPGSSNLLSGSLPGSS</sequence>
<keyword evidence="7" id="KW-1185">Reference proteome</keyword>
<keyword evidence="3" id="KW-0862">Zinc</keyword>
<reference evidence="6" key="1">
    <citation type="journal article" date="2019" name="Plant J.">
        <title>Chlorella vulgaris genome assembly and annotation reveals the molecular basis for metabolic acclimation to high light conditions.</title>
        <authorList>
            <person name="Cecchin M."/>
            <person name="Marcolungo L."/>
            <person name="Rossato M."/>
            <person name="Girolomoni L."/>
            <person name="Cosentino E."/>
            <person name="Cuine S."/>
            <person name="Li-Beisson Y."/>
            <person name="Delledonne M."/>
            <person name="Ballottari M."/>
        </authorList>
    </citation>
    <scope>NUCLEOTIDE SEQUENCE</scope>
    <source>
        <strain evidence="6">211/11P</strain>
    </source>
</reference>
<evidence type="ECO:0000313" key="6">
    <source>
        <dbReference type="EMBL" id="KAI3429857.1"/>
    </source>
</evidence>
<dbReference type="InterPro" id="IPR004333">
    <property type="entry name" value="SBP_dom"/>
</dbReference>
<protein>
    <recommendedName>
        <fullName evidence="5">SBP-type domain-containing protein</fullName>
    </recommendedName>
</protein>
<reference evidence="6" key="2">
    <citation type="submission" date="2020-11" db="EMBL/GenBank/DDBJ databases">
        <authorList>
            <person name="Cecchin M."/>
            <person name="Marcolungo L."/>
            <person name="Rossato M."/>
            <person name="Girolomoni L."/>
            <person name="Cosentino E."/>
            <person name="Cuine S."/>
            <person name="Li-Beisson Y."/>
            <person name="Delledonne M."/>
            <person name="Ballottari M."/>
        </authorList>
    </citation>
    <scope>NUCLEOTIDE SEQUENCE</scope>
    <source>
        <strain evidence="6">211/11P</strain>
        <tissue evidence="6">Whole cell</tissue>
    </source>
</reference>
<evidence type="ECO:0000313" key="7">
    <source>
        <dbReference type="Proteomes" id="UP001055712"/>
    </source>
</evidence>
<feature type="domain" description="SBP-type" evidence="5">
    <location>
        <begin position="33"/>
        <end position="107"/>
    </location>
</feature>
<feature type="region of interest" description="Disordered" evidence="4">
    <location>
        <begin position="1"/>
        <end position="29"/>
    </location>
</feature>
<dbReference type="PROSITE" id="PS51141">
    <property type="entry name" value="ZF_SBP"/>
    <property type="match status" value="1"/>
</dbReference>
<evidence type="ECO:0000256" key="2">
    <source>
        <dbReference type="ARBA" id="ARBA00022771"/>
    </source>
</evidence>
<evidence type="ECO:0000259" key="5">
    <source>
        <dbReference type="PROSITE" id="PS51141"/>
    </source>
</evidence>
<evidence type="ECO:0000256" key="3">
    <source>
        <dbReference type="ARBA" id="ARBA00022833"/>
    </source>
</evidence>
<feature type="region of interest" description="Disordered" evidence="4">
    <location>
        <begin position="579"/>
        <end position="598"/>
    </location>
</feature>
<dbReference type="GO" id="GO:0008270">
    <property type="term" value="F:zinc ion binding"/>
    <property type="evidence" value="ECO:0007669"/>
    <property type="project" value="UniProtKB-KW"/>
</dbReference>
<dbReference type="AlphaFoldDB" id="A0A9D4TN65"/>
<dbReference type="OrthoDB" id="514967at2759"/>
<proteinExistence type="predicted"/>
<dbReference type="EMBL" id="SIDB01000008">
    <property type="protein sequence ID" value="KAI3429857.1"/>
    <property type="molecule type" value="Genomic_DNA"/>
</dbReference>
<dbReference type="GO" id="GO:0003677">
    <property type="term" value="F:DNA binding"/>
    <property type="evidence" value="ECO:0007669"/>
    <property type="project" value="InterPro"/>
</dbReference>
<dbReference type="Proteomes" id="UP001055712">
    <property type="component" value="Unassembled WGS sequence"/>
</dbReference>
<keyword evidence="1" id="KW-0479">Metal-binding</keyword>
<feature type="region of interest" description="Disordered" evidence="4">
    <location>
        <begin position="108"/>
        <end position="132"/>
    </location>
</feature>
<comment type="caution">
    <text evidence="6">The sequence shown here is derived from an EMBL/GenBank/DDBJ whole genome shotgun (WGS) entry which is preliminary data.</text>
</comment>
<feature type="region of interest" description="Disordered" evidence="4">
    <location>
        <begin position="327"/>
        <end position="350"/>
    </location>
</feature>
<organism evidence="6 7">
    <name type="scientific">Chlorella vulgaris</name>
    <name type="common">Green alga</name>
    <dbReference type="NCBI Taxonomy" id="3077"/>
    <lineage>
        <taxon>Eukaryota</taxon>
        <taxon>Viridiplantae</taxon>
        <taxon>Chlorophyta</taxon>
        <taxon>core chlorophytes</taxon>
        <taxon>Trebouxiophyceae</taxon>
        <taxon>Chlorellales</taxon>
        <taxon>Chlorellaceae</taxon>
        <taxon>Chlorella clade</taxon>
        <taxon>Chlorella</taxon>
    </lineage>
</organism>
<dbReference type="PANTHER" id="PTHR31251:SF169">
    <property type="entry name" value="SQUAMOSA PROMOTER-BINDING-LIKE PROTEIN 8"/>
    <property type="match status" value="1"/>
</dbReference>
<dbReference type="InterPro" id="IPR044817">
    <property type="entry name" value="SBP-like"/>
</dbReference>
<dbReference type="SUPFAM" id="SSF103612">
    <property type="entry name" value="SBT domain"/>
    <property type="match status" value="1"/>
</dbReference>
<evidence type="ECO:0000256" key="4">
    <source>
        <dbReference type="SAM" id="MobiDB-lite"/>
    </source>
</evidence>
<dbReference type="Pfam" id="PF03110">
    <property type="entry name" value="SBP"/>
    <property type="match status" value="1"/>
</dbReference>
<keyword evidence="2" id="KW-0863">Zinc-finger</keyword>
<feature type="region of interest" description="Disordered" evidence="4">
    <location>
        <begin position="220"/>
        <end position="255"/>
    </location>
</feature>